<dbReference type="PANTHER" id="PTHR10151:SF66">
    <property type="entry name" value="GLYCEROPHOSPHOCHOLINE CHOLINEPHOSPHODIESTERASE ENPP6"/>
    <property type="match status" value="1"/>
</dbReference>
<feature type="signal peptide" evidence="32">
    <location>
        <begin position="1"/>
        <end position="22"/>
    </location>
</feature>
<comment type="catalytic activity">
    <reaction evidence="21">
        <text>1-dodecanoyl-sn-glycero-3-phosphocholine + H2O = 1-dodecanoyl-sn-glycerol + phosphocholine + H(+)</text>
        <dbReference type="Rhea" id="RHEA:41127"/>
        <dbReference type="ChEBI" id="CHEBI:15377"/>
        <dbReference type="ChEBI" id="CHEBI:15378"/>
        <dbReference type="ChEBI" id="CHEBI:74966"/>
        <dbReference type="ChEBI" id="CHEBI:75529"/>
        <dbReference type="ChEBI" id="CHEBI:295975"/>
    </reaction>
    <physiologicalReaction direction="left-to-right" evidence="21">
        <dbReference type="Rhea" id="RHEA:41128"/>
    </physiologicalReaction>
</comment>
<evidence type="ECO:0000256" key="27">
    <source>
        <dbReference type="ARBA" id="ARBA00048209"/>
    </source>
</evidence>
<keyword evidence="9 32" id="KW-0732">Signal</keyword>
<dbReference type="InterPro" id="IPR002591">
    <property type="entry name" value="Phosphodiest/P_Trfase"/>
</dbReference>
<evidence type="ECO:0000256" key="14">
    <source>
        <dbReference type="ARBA" id="ARBA00023136"/>
    </source>
</evidence>
<evidence type="ECO:0000256" key="12">
    <source>
        <dbReference type="ARBA" id="ARBA00022963"/>
    </source>
</evidence>
<evidence type="ECO:0000256" key="23">
    <source>
        <dbReference type="ARBA" id="ARBA00047482"/>
    </source>
</evidence>
<dbReference type="SUPFAM" id="SSF53649">
    <property type="entry name" value="Alkaline phosphatase-like"/>
    <property type="match status" value="1"/>
</dbReference>
<dbReference type="Proteomes" id="UP001217089">
    <property type="component" value="Unassembled WGS sequence"/>
</dbReference>
<keyword evidence="16" id="KW-0325">Glycoprotein</keyword>
<comment type="function">
    <text evidence="20">Choline-specific glycerophosphodiesterase that hydrolyzes glycerophosphocholine (GPC) and lysophosphatidylcholine (LPC) and contributes to supplying choline to the cells. Has a preference for LPC with short (12:0 and 14:0) or polyunsaturated (18:2 and 20:4) fatty acids. In vitro, hydrolyzes only choline-containing lysophospholipids, such as sphingosylphosphorylcholine (SPC), platelet-activating factor (PAF) and lysoPAF, but not other lysophospholipids.</text>
</comment>
<evidence type="ECO:0000256" key="13">
    <source>
        <dbReference type="ARBA" id="ARBA00023098"/>
    </source>
</evidence>
<evidence type="ECO:0000256" key="20">
    <source>
        <dbReference type="ARBA" id="ARBA00046203"/>
    </source>
</evidence>
<comment type="catalytic activity">
    <reaction evidence="31">
        <text>1-(5Z,8Z,11Z,14Z-eicosatetraenoyl)-sn-glycero-3-phosphocholine + H2O = 1-(5Z,8Z,11Z,14Z-eicosatetraenoyl)-sn-glycerol + phosphocholine + H(+)</text>
        <dbReference type="Rhea" id="RHEA:41003"/>
        <dbReference type="ChEBI" id="CHEBI:15377"/>
        <dbReference type="ChEBI" id="CHEBI:15378"/>
        <dbReference type="ChEBI" id="CHEBI:34071"/>
        <dbReference type="ChEBI" id="CHEBI:74344"/>
        <dbReference type="ChEBI" id="CHEBI:295975"/>
    </reaction>
    <physiologicalReaction direction="left-to-right" evidence="31">
        <dbReference type="Rhea" id="RHEA:41004"/>
    </physiologicalReaction>
</comment>
<evidence type="ECO:0000256" key="28">
    <source>
        <dbReference type="ARBA" id="ARBA00048234"/>
    </source>
</evidence>
<keyword evidence="13" id="KW-0443">Lipid metabolism</keyword>
<dbReference type="Pfam" id="PF01663">
    <property type="entry name" value="Phosphodiest"/>
    <property type="match status" value="1"/>
</dbReference>
<evidence type="ECO:0000256" key="18">
    <source>
        <dbReference type="ARBA" id="ARBA00031167"/>
    </source>
</evidence>
<protein>
    <recommendedName>
        <fullName evidence="4">glycerophosphocholine cholinephosphodiesterase</fullName>
        <ecNumber evidence="4">3.1.4.38</ecNumber>
    </recommendedName>
    <alternativeName>
        <fullName evidence="19">Choline-specific glycerophosphodiester phosphodiesterase</fullName>
    </alternativeName>
    <alternativeName>
        <fullName evidence="18">Ectonucleotide pyrophosphatase/phosphodiesterase family member 6</fullName>
    </alternativeName>
</protein>
<accession>A0ABQ9EAT6</accession>
<proteinExistence type="inferred from homology"/>
<evidence type="ECO:0000256" key="29">
    <source>
        <dbReference type="ARBA" id="ARBA00048703"/>
    </source>
</evidence>
<evidence type="ECO:0000256" key="10">
    <source>
        <dbReference type="ARBA" id="ARBA00022801"/>
    </source>
</evidence>
<evidence type="ECO:0000256" key="32">
    <source>
        <dbReference type="SAM" id="SignalP"/>
    </source>
</evidence>
<evidence type="ECO:0000256" key="31">
    <source>
        <dbReference type="ARBA" id="ARBA00049320"/>
    </source>
</evidence>
<dbReference type="EC" id="3.1.4.38" evidence="4"/>
<gene>
    <name evidence="33" type="ORF">KUTeg_021287</name>
</gene>
<evidence type="ECO:0000256" key="5">
    <source>
        <dbReference type="ARBA" id="ARBA00022475"/>
    </source>
</evidence>
<dbReference type="EMBL" id="JARBDR010000918">
    <property type="protein sequence ID" value="KAJ8302300.1"/>
    <property type="molecule type" value="Genomic_DNA"/>
</dbReference>
<feature type="chain" id="PRO_5045989640" description="glycerophosphocholine cholinephosphodiesterase" evidence="32">
    <location>
        <begin position="23"/>
        <end position="108"/>
    </location>
</feature>
<evidence type="ECO:0000256" key="8">
    <source>
        <dbReference type="ARBA" id="ARBA00022723"/>
    </source>
</evidence>
<name>A0ABQ9EAT6_TEGGR</name>
<keyword evidence="34" id="KW-1185">Reference proteome</keyword>
<keyword evidence="17" id="KW-0449">Lipoprotein</keyword>
<keyword evidence="6" id="KW-0597">Phosphoprotein</keyword>
<keyword evidence="15" id="KW-1015">Disulfide bond</keyword>
<comment type="catalytic activity">
    <reaction evidence="23">
        <text>glycero-2-phosphocholine + H2O = phosphocholine + glycerol + H(+)</text>
        <dbReference type="Rhea" id="RHEA:61684"/>
        <dbReference type="ChEBI" id="CHEBI:15377"/>
        <dbReference type="ChEBI" id="CHEBI:15378"/>
        <dbReference type="ChEBI" id="CHEBI:17754"/>
        <dbReference type="ChEBI" id="CHEBI:144950"/>
        <dbReference type="ChEBI" id="CHEBI:295975"/>
    </reaction>
    <physiologicalReaction direction="left-to-right" evidence="23">
        <dbReference type="Rhea" id="RHEA:61685"/>
    </physiologicalReaction>
</comment>
<comment type="catalytic activity">
    <reaction evidence="30">
        <text>1-(9Z,12Z)-octadecadienoyl-sn-glycero-3-phosphocholine + H2O = 1-(9Z,12Z-octadecadienoyl)-sn-glycerol + phosphocholine + H(+)</text>
        <dbReference type="Rhea" id="RHEA:41115"/>
        <dbReference type="ChEBI" id="CHEBI:15377"/>
        <dbReference type="ChEBI" id="CHEBI:15378"/>
        <dbReference type="ChEBI" id="CHEBI:28733"/>
        <dbReference type="ChEBI" id="CHEBI:75561"/>
        <dbReference type="ChEBI" id="CHEBI:295975"/>
    </reaction>
    <physiologicalReaction direction="left-to-right" evidence="30">
        <dbReference type="Rhea" id="RHEA:41116"/>
    </physiologicalReaction>
</comment>
<keyword evidence="7" id="KW-0336">GPI-anchor</keyword>
<evidence type="ECO:0000256" key="15">
    <source>
        <dbReference type="ARBA" id="ARBA00023157"/>
    </source>
</evidence>
<evidence type="ECO:0000256" key="7">
    <source>
        <dbReference type="ARBA" id="ARBA00022622"/>
    </source>
</evidence>
<feature type="non-terminal residue" evidence="33">
    <location>
        <position position="108"/>
    </location>
</feature>
<evidence type="ECO:0000256" key="21">
    <source>
        <dbReference type="ARBA" id="ARBA00047290"/>
    </source>
</evidence>
<evidence type="ECO:0000256" key="1">
    <source>
        <dbReference type="ARBA" id="ARBA00001947"/>
    </source>
</evidence>
<evidence type="ECO:0000256" key="24">
    <source>
        <dbReference type="ARBA" id="ARBA00047494"/>
    </source>
</evidence>
<organism evidence="33 34">
    <name type="scientific">Tegillarca granosa</name>
    <name type="common">Malaysian cockle</name>
    <name type="synonym">Anadara granosa</name>
    <dbReference type="NCBI Taxonomy" id="220873"/>
    <lineage>
        <taxon>Eukaryota</taxon>
        <taxon>Metazoa</taxon>
        <taxon>Spiralia</taxon>
        <taxon>Lophotrochozoa</taxon>
        <taxon>Mollusca</taxon>
        <taxon>Bivalvia</taxon>
        <taxon>Autobranchia</taxon>
        <taxon>Pteriomorphia</taxon>
        <taxon>Arcoida</taxon>
        <taxon>Arcoidea</taxon>
        <taxon>Arcidae</taxon>
        <taxon>Tegillarca</taxon>
    </lineage>
</organism>
<evidence type="ECO:0000313" key="34">
    <source>
        <dbReference type="Proteomes" id="UP001217089"/>
    </source>
</evidence>
<dbReference type="InterPro" id="IPR017850">
    <property type="entry name" value="Alkaline_phosphatase_core_sf"/>
</dbReference>
<evidence type="ECO:0000256" key="3">
    <source>
        <dbReference type="ARBA" id="ARBA00010594"/>
    </source>
</evidence>
<comment type="caution">
    <text evidence="33">The sequence shown here is derived from an EMBL/GenBank/DDBJ whole genome shotgun (WGS) entry which is preliminary data.</text>
</comment>
<dbReference type="PANTHER" id="PTHR10151">
    <property type="entry name" value="ECTONUCLEOTIDE PYROPHOSPHATASE/PHOSPHODIESTERASE"/>
    <property type="match status" value="1"/>
</dbReference>
<evidence type="ECO:0000256" key="11">
    <source>
        <dbReference type="ARBA" id="ARBA00022833"/>
    </source>
</evidence>
<dbReference type="Gene3D" id="3.40.720.10">
    <property type="entry name" value="Alkaline Phosphatase, subunit A"/>
    <property type="match status" value="1"/>
</dbReference>
<evidence type="ECO:0000256" key="9">
    <source>
        <dbReference type="ARBA" id="ARBA00022729"/>
    </source>
</evidence>
<evidence type="ECO:0000313" key="33">
    <source>
        <dbReference type="EMBL" id="KAJ8302300.1"/>
    </source>
</evidence>
<evidence type="ECO:0000256" key="16">
    <source>
        <dbReference type="ARBA" id="ARBA00023180"/>
    </source>
</evidence>
<comment type="catalytic activity">
    <reaction evidence="26">
        <text>1-tetradecanoyl-sn-glycero-3-phosphocholine + H2O = 1-tetradecanoyl-sn-glycerol + phosphocholine + H(+)</text>
        <dbReference type="Rhea" id="RHEA:40999"/>
        <dbReference type="ChEBI" id="CHEBI:15377"/>
        <dbReference type="ChEBI" id="CHEBI:15378"/>
        <dbReference type="ChEBI" id="CHEBI:64489"/>
        <dbReference type="ChEBI" id="CHEBI:75536"/>
        <dbReference type="ChEBI" id="CHEBI:295975"/>
    </reaction>
    <physiologicalReaction direction="left-to-right" evidence="26">
        <dbReference type="Rhea" id="RHEA:41000"/>
    </physiologicalReaction>
</comment>
<keyword evidence="11" id="KW-0862">Zinc</keyword>
<comment type="catalytic activity">
    <reaction evidence="25">
        <text>a 1-acyl-sn-glycero-3-phosphocholine + H2O = a 1-acyl-sn-glycerol + phosphocholine + H(+)</text>
        <dbReference type="Rhea" id="RHEA:44720"/>
        <dbReference type="ChEBI" id="CHEBI:15377"/>
        <dbReference type="ChEBI" id="CHEBI:15378"/>
        <dbReference type="ChEBI" id="CHEBI:58168"/>
        <dbReference type="ChEBI" id="CHEBI:64683"/>
        <dbReference type="ChEBI" id="CHEBI:295975"/>
    </reaction>
    <physiologicalReaction direction="left-to-right" evidence="25">
        <dbReference type="Rhea" id="RHEA:44721"/>
    </physiologicalReaction>
</comment>
<comment type="catalytic activity">
    <reaction evidence="27">
        <text>1-hexadecanoyl-sn-glycero-3-phosphocholine + H2O = 1-hexadecanoyl-sn-glycerol + phosphocholine + H(+)</text>
        <dbReference type="Rhea" id="RHEA:41119"/>
        <dbReference type="ChEBI" id="CHEBI:15377"/>
        <dbReference type="ChEBI" id="CHEBI:15378"/>
        <dbReference type="ChEBI" id="CHEBI:72998"/>
        <dbReference type="ChEBI" id="CHEBI:75542"/>
        <dbReference type="ChEBI" id="CHEBI:295975"/>
    </reaction>
    <physiologicalReaction direction="left-to-right" evidence="27">
        <dbReference type="Rhea" id="RHEA:41120"/>
    </physiologicalReaction>
</comment>
<comment type="similarity">
    <text evidence="3">Belongs to the nucleotide pyrophosphatase/phosphodiesterase family.</text>
</comment>
<reference evidence="33 34" key="1">
    <citation type="submission" date="2022-12" db="EMBL/GenBank/DDBJ databases">
        <title>Chromosome-level genome of Tegillarca granosa.</title>
        <authorList>
            <person name="Kim J."/>
        </authorList>
    </citation>
    <scope>NUCLEOTIDE SEQUENCE [LARGE SCALE GENOMIC DNA]</scope>
    <source>
        <strain evidence="33">Teg-2019</strain>
        <tissue evidence="33">Adductor muscle</tissue>
    </source>
</reference>
<evidence type="ECO:0000256" key="25">
    <source>
        <dbReference type="ARBA" id="ARBA00047600"/>
    </source>
</evidence>
<comment type="cofactor">
    <cofactor evidence="1">
        <name>Zn(2+)</name>
        <dbReference type="ChEBI" id="CHEBI:29105"/>
    </cofactor>
</comment>
<sequence length="108" mass="12714">MNKLPLVIIVLLIITVSSYVHAIKGSKLMVILLDGFKWNYFDKPGLDLPGFNKIIKNGVHCENHGFVGNYMYDIKHKEKFLIWRNKPTIYNTYWWEDAEPVWITAMKQ</sequence>
<evidence type="ECO:0000256" key="4">
    <source>
        <dbReference type="ARBA" id="ARBA00012318"/>
    </source>
</evidence>
<comment type="catalytic activity">
    <reaction evidence="29">
        <text>sn-glycerol 3-phosphocholine + H2O = phosphocholine + glycerol + H(+)</text>
        <dbReference type="Rhea" id="RHEA:19545"/>
        <dbReference type="ChEBI" id="CHEBI:15377"/>
        <dbReference type="ChEBI" id="CHEBI:15378"/>
        <dbReference type="ChEBI" id="CHEBI:16870"/>
        <dbReference type="ChEBI" id="CHEBI:17754"/>
        <dbReference type="ChEBI" id="CHEBI:295975"/>
        <dbReference type="EC" id="3.1.4.38"/>
    </reaction>
    <physiologicalReaction direction="left-to-right" evidence="29">
        <dbReference type="Rhea" id="RHEA:19546"/>
    </physiologicalReaction>
</comment>
<keyword evidence="12" id="KW-0442">Lipid degradation</keyword>
<comment type="catalytic activity">
    <reaction evidence="24">
        <text>a 1-O-alkyl-sn-glycero-3-phosphocholine + H2O = a 1-O-alkyl-sn-glycerol + phosphocholine + H(+)</text>
        <dbReference type="Rhea" id="RHEA:36083"/>
        <dbReference type="ChEBI" id="CHEBI:15377"/>
        <dbReference type="ChEBI" id="CHEBI:15378"/>
        <dbReference type="ChEBI" id="CHEBI:15850"/>
        <dbReference type="ChEBI" id="CHEBI:30909"/>
        <dbReference type="ChEBI" id="CHEBI:295975"/>
    </reaction>
    <physiologicalReaction direction="left-to-right" evidence="24">
        <dbReference type="Rhea" id="RHEA:36084"/>
    </physiologicalReaction>
</comment>
<evidence type="ECO:0000256" key="6">
    <source>
        <dbReference type="ARBA" id="ARBA00022553"/>
    </source>
</evidence>
<comment type="catalytic activity">
    <reaction evidence="28">
        <text>sphing-4-enine-phosphocholine + H2O = sphing-4-enine + phosphocholine + H(+)</text>
        <dbReference type="Rhea" id="RHEA:41095"/>
        <dbReference type="ChEBI" id="CHEBI:15377"/>
        <dbReference type="ChEBI" id="CHEBI:15378"/>
        <dbReference type="ChEBI" id="CHEBI:57756"/>
        <dbReference type="ChEBI" id="CHEBI:58906"/>
        <dbReference type="ChEBI" id="CHEBI:295975"/>
    </reaction>
    <physiologicalReaction direction="left-to-right" evidence="28">
        <dbReference type="Rhea" id="RHEA:41096"/>
    </physiologicalReaction>
</comment>
<keyword evidence="5" id="KW-1003">Cell membrane</keyword>
<evidence type="ECO:0000256" key="17">
    <source>
        <dbReference type="ARBA" id="ARBA00023288"/>
    </source>
</evidence>
<evidence type="ECO:0000256" key="22">
    <source>
        <dbReference type="ARBA" id="ARBA00047322"/>
    </source>
</evidence>
<evidence type="ECO:0000256" key="30">
    <source>
        <dbReference type="ARBA" id="ARBA00049092"/>
    </source>
</evidence>
<keyword evidence="10" id="KW-0378">Hydrolase</keyword>
<comment type="subcellular location">
    <subcellularLocation>
        <location evidence="2">Cell membrane</location>
        <topology evidence="2">Lipid-anchor</topology>
        <topology evidence="2">GPI-anchor</topology>
    </subcellularLocation>
</comment>
<comment type="catalytic activity">
    <reaction evidence="22">
        <text>1-(9Z-octadecenoyl)-sn-glycero-3-phosphocholine + H2O = 1-(9Z-octadecenoyl)-sn-glycerol + phosphocholine + H(+)</text>
        <dbReference type="Rhea" id="RHEA:41091"/>
        <dbReference type="ChEBI" id="CHEBI:15377"/>
        <dbReference type="ChEBI" id="CHEBI:15378"/>
        <dbReference type="ChEBI" id="CHEBI:28610"/>
        <dbReference type="ChEBI" id="CHEBI:75757"/>
        <dbReference type="ChEBI" id="CHEBI:295975"/>
    </reaction>
    <physiologicalReaction direction="left-to-right" evidence="22">
        <dbReference type="Rhea" id="RHEA:41092"/>
    </physiologicalReaction>
</comment>
<keyword evidence="14" id="KW-0472">Membrane</keyword>
<keyword evidence="8" id="KW-0479">Metal-binding</keyword>
<evidence type="ECO:0000256" key="2">
    <source>
        <dbReference type="ARBA" id="ARBA00004609"/>
    </source>
</evidence>
<evidence type="ECO:0000256" key="19">
    <source>
        <dbReference type="ARBA" id="ARBA00032556"/>
    </source>
</evidence>
<evidence type="ECO:0000256" key="26">
    <source>
        <dbReference type="ARBA" id="ARBA00047779"/>
    </source>
</evidence>